<dbReference type="EMBL" id="BGZN01000001">
    <property type="protein sequence ID" value="GBR72606.1"/>
    <property type="molecule type" value="Genomic_DNA"/>
</dbReference>
<accession>A0A388T7G1</accession>
<dbReference type="Pfam" id="PF04977">
    <property type="entry name" value="DivIC"/>
    <property type="match status" value="1"/>
</dbReference>
<evidence type="ECO:0000313" key="2">
    <source>
        <dbReference type="EMBL" id="GBR72606.1"/>
    </source>
</evidence>
<sequence>MKKQNLNRLLILLAAVLVCLSAALLYKQIPLLQLHKQLTALENQIQQLQYENELLQIELARHTGLEYLDAQAARLGLIRPANIRFIQKNAPPRSKP</sequence>
<gene>
    <name evidence="2" type="ORF">NO1_0113</name>
</gene>
<evidence type="ECO:0000256" key="1">
    <source>
        <dbReference type="SAM" id="Coils"/>
    </source>
</evidence>
<name>A0A388T7G1_TERA1</name>
<organism evidence="2 3">
    <name type="scientific">Termititenax aidoneus</name>
    <dbReference type="NCBI Taxonomy" id="2218524"/>
    <lineage>
        <taxon>Bacteria</taxon>
        <taxon>Bacillati</taxon>
        <taxon>Candidatus Margulisiibacteriota</taxon>
        <taxon>Candidatus Termititenacia</taxon>
        <taxon>Candidatus Termititenacales</taxon>
        <taxon>Candidatus Termititenacaceae</taxon>
        <taxon>Candidatus Termititenax</taxon>
    </lineage>
</organism>
<comment type="caution">
    <text evidence="2">The sequence shown here is derived from an EMBL/GenBank/DDBJ whole genome shotgun (WGS) entry which is preliminary data.</text>
</comment>
<dbReference type="Proteomes" id="UP000269352">
    <property type="component" value="Unassembled WGS sequence"/>
</dbReference>
<proteinExistence type="predicted"/>
<dbReference type="AlphaFoldDB" id="A0A388T7G1"/>
<reference evidence="2 3" key="1">
    <citation type="journal article" date="2019" name="ISME J.">
        <title>Genome analyses of uncultured TG2/ZB3 bacteria in 'Margulisbacteria' specifically attached to ectosymbiotic spirochetes of protists in the termite gut.</title>
        <authorList>
            <person name="Utami Y.D."/>
            <person name="Kuwahara H."/>
            <person name="Igai K."/>
            <person name="Murakami T."/>
            <person name="Sugaya K."/>
            <person name="Morikawa T."/>
            <person name="Nagura Y."/>
            <person name="Yuki M."/>
            <person name="Deevong P."/>
            <person name="Inoue T."/>
            <person name="Kihara K."/>
            <person name="Lo N."/>
            <person name="Yamada A."/>
            <person name="Ohkuma M."/>
            <person name="Hongoh Y."/>
        </authorList>
    </citation>
    <scope>NUCLEOTIDE SEQUENCE [LARGE SCALE GENOMIC DNA]</scope>
    <source>
        <strain evidence="2">NkOx7-01</strain>
    </source>
</reference>
<evidence type="ECO:0000313" key="3">
    <source>
        <dbReference type="Proteomes" id="UP000269352"/>
    </source>
</evidence>
<protein>
    <recommendedName>
        <fullName evidence="4">Cell division protein FtsL</fullName>
    </recommendedName>
</protein>
<keyword evidence="3" id="KW-1185">Reference proteome</keyword>
<dbReference type="InterPro" id="IPR007060">
    <property type="entry name" value="FtsL/DivIC"/>
</dbReference>
<evidence type="ECO:0008006" key="4">
    <source>
        <dbReference type="Google" id="ProtNLM"/>
    </source>
</evidence>
<feature type="coiled-coil region" evidence="1">
    <location>
        <begin position="31"/>
        <end position="58"/>
    </location>
</feature>
<keyword evidence="1" id="KW-0175">Coiled coil</keyword>